<protein>
    <submittedName>
        <fullName evidence="1">Uncharacterized protein</fullName>
    </submittedName>
</protein>
<dbReference type="EMBL" id="DS231706">
    <property type="protein sequence ID" value="KNB08037.1"/>
    <property type="molecule type" value="Genomic_DNA"/>
</dbReference>
<reference evidence="1" key="2">
    <citation type="journal article" date="2010" name="Nature">
        <title>Comparative genomics reveals mobile pathogenicity chromosomes in Fusarium.</title>
        <authorList>
            <person name="Ma L.J."/>
            <person name="van der Does H.C."/>
            <person name="Borkovich K.A."/>
            <person name="Coleman J.J."/>
            <person name="Daboussi M.J."/>
            <person name="Di Pietro A."/>
            <person name="Dufresne M."/>
            <person name="Freitag M."/>
            <person name="Grabherr M."/>
            <person name="Henrissat B."/>
            <person name="Houterman P.M."/>
            <person name="Kang S."/>
            <person name="Shim W.B."/>
            <person name="Woloshuk C."/>
            <person name="Xie X."/>
            <person name="Xu J.R."/>
            <person name="Antoniw J."/>
            <person name="Baker S.E."/>
            <person name="Bluhm B.H."/>
            <person name="Breakspear A."/>
            <person name="Brown D.W."/>
            <person name="Butchko R.A."/>
            <person name="Chapman S."/>
            <person name="Coulson R."/>
            <person name="Coutinho P.M."/>
            <person name="Danchin E.G."/>
            <person name="Diener A."/>
            <person name="Gale L.R."/>
            <person name="Gardiner D.M."/>
            <person name="Goff S."/>
            <person name="Hammond-Kosack K.E."/>
            <person name="Hilburn K."/>
            <person name="Hua-Van A."/>
            <person name="Jonkers W."/>
            <person name="Kazan K."/>
            <person name="Kodira C.D."/>
            <person name="Koehrsen M."/>
            <person name="Kumar L."/>
            <person name="Lee Y.H."/>
            <person name="Li L."/>
            <person name="Manners J.M."/>
            <person name="Miranda-Saavedra D."/>
            <person name="Mukherjee M."/>
            <person name="Park G."/>
            <person name="Park J."/>
            <person name="Park S.Y."/>
            <person name="Proctor R.H."/>
            <person name="Regev A."/>
            <person name="Ruiz-Roldan M.C."/>
            <person name="Sain D."/>
            <person name="Sakthikumar S."/>
            <person name="Sykes S."/>
            <person name="Schwartz D.C."/>
            <person name="Turgeon B.G."/>
            <person name="Wapinski I."/>
            <person name="Yoder O."/>
            <person name="Young S."/>
            <person name="Zeng Q."/>
            <person name="Zhou S."/>
            <person name="Galagan J."/>
            <person name="Cuomo C.A."/>
            <person name="Kistler H.C."/>
            <person name="Rep M."/>
        </authorList>
    </citation>
    <scope>NUCLEOTIDE SEQUENCE [LARGE SCALE GENOMIC DNA]</scope>
    <source>
        <strain evidence="1">4287</strain>
    </source>
</reference>
<proteinExistence type="predicted"/>
<sequence>MNQMVLFEVSTADSVDPRVGCLRQVTTNAF</sequence>
<dbReference type="VEuPathDB" id="FungiDB:FOXG_19983"/>
<evidence type="ECO:0000313" key="1">
    <source>
        <dbReference type="EMBL" id="KNB08037.1"/>
    </source>
</evidence>
<gene>
    <name evidence="1" type="ORF">FOXG_19983</name>
</gene>
<reference evidence="1" key="1">
    <citation type="submission" date="2007-04" db="EMBL/GenBank/DDBJ databases">
        <authorList>
            <consortium name="The Broad Institute Genome Sequencing Platform"/>
            <person name="Birren B."/>
            <person name="Lander E."/>
            <person name="Galagan J."/>
            <person name="Nusbaum C."/>
            <person name="Devon K."/>
            <person name="Ma L.-J."/>
            <person name="Jaffe D."/>
            <person name="Butler J."/>
            <person name="Alvarez P."/>
            <person name="Gnerre S."/>
            <person name="Grabherr M."/>
            <person name="Kleber M."/>
            <person name="Mauceli E."/>
            <person name="Brockman W."/>
            <person name="MacCallum I.A."/>
            <person name="Young S."/>
            <person name="LaButti K."/>
            <person name="DeCaprio D."/>
            <person name="Crawford M."/>
            <person name="Koehrsen M."/>
            <person name="Engels R."/>
            <person name="Montgomery P."/>
            <person name="Pearson M."/>
            <person name="Howarth C."/>
            <person name="Larson L."/>
            <person name="White J."/>
            <person name="O'Leary S."/>
            <person name="Kodira C."/>
            <person name="Zeng Q."/>
            <person name="Yandava C."/>
            <person name="Alvarado L."/>
            <person name="Kistler C."/>
            <person name="Shim W.-B."/>
            <person name="Kang S."/>
            <person name="Woloshuk C."/>
        </authorList>
    </citation>
    <scope>NUCLEOTIDE SEQUENCE</scope>
    <source>
        <strain evidence="1">4287</strain>
    </source>
</reference>
<organism evidence="1 2">
    <name type="scientific">Fusarium oxysporum f. sp. lycopersici (strain 4287 / CBS 123668 / FGSC 9935 / NRRL 34936)</name>
    <name type="common">Fusarium vascular wilt of tomato</name>
    <dbReference type="NCBI Taxonomy" id="426428"/>
    <lineage>
        <taxon>Eukaryota</taxon>
        <taxon>Fungi</taxon>
        <taxon>Dikarya</taxon>
        <taxon>Ascomycota</taxon>
        <taxon>Pezizomycotina</taxon>
        <taxon>Sordariomycetes</taxon>
        <taxon>Hypocreomycetidae</taxon>
        <taxon>Hypocreales</taxon>
        <taxon>Nectriaceae</taxon>
        <taxon>Fusarium</taxon>
        <taxon>Fusarium oxysporum species complex</taxon>
    </lineage>
</organism>
<name>A0A0J9WNX4_FUSO4</name>
<evidence type="ECO:0000313" key="2">
    <source>
        <dbReference type="Proteomes" id="UP000009097"/>
    </source>
</evidence>
<dbReference type="RefSeq" id="XP_018246082.1">
    <property type="nucleotide sequence ID" value="XM_018400246.1"/>
</dbReference>
<dbReference type="KEGG" id="fox:FOXG_19983"/>
<dbReference type="GeneID" id="28960689"/>
<dbReference type="Proteomes" id="UP000009097">
    <property type="component" value="Unassembled WGS sequence"/>
</dbReference>
<accession>A0A0J9WNX4</accession>
<dbReference type="AlphaFoldDB" id="A0A0J9WNX4"/>